<feature type="compositionally biased region" description="Low complexity" evidence="1">
    <location>
        <begin position="38"/>
        <end position="47"/>
    </location>
</feature>
<feature type="transmembrane region" description="Helical" evidence="2">
    <location>
        <begin position="403"/>
        <end position="422"/>
    </location>
</feature>
<feature type="transmembrane region" description="Helical" evidence="2">
    <location>
        <begin position="576"/>
        <end position="599"/>
    </location>
</feature>
<keyword evidence="2" id="KW-0812">Transmembrane</keyword>
<comment type="caution">
    <text evidence="3">The sequence shown here is derived from an EMBL/GenBank/DDBJ whole genome shotgun (WGS) entry which is preliminary data.</text>
</comment>
<keyword evidence="2" id="KW-0472">Membrane</keyword>
<evidence type="ECO:0000313" key="4">
    <source>
        <dbReference type="Proteomes" id="UP000693970"/>
    </source>
</evidence>
<keyword evidence="4" id="KW-1185">Reference proteome</keyword>
<feature type="region of interest" description="Disordered" evidence="1">
    <location>
        <begin position="1"/>
        <end position="99"/>
    </location>
</feature>
<dbReference type="AlphaFoldDB" id="A0A9K3KZL1"/>
<reference evidence="3" key="1">
    <citation type="journal article" date="2021" name="Sci. Rep.">
        <title>Diploid genomic architecture of Nitzschia inconspicua, an elite biomass production diatom.</title>
        <authorList>
            <person name="Oliver A."/>
            <person name="Podell S."/>
            <person name="Pinowska A."/>
            <person name="Traller J.C."/>
            <person name="Smith S.R."/>
            <person name="McClure R."/>
            <person name="Beliaev A."/>
            <person name="Bohutskyi P."/>
            <person name="Hill E.A."/>
            <person name="Rabines A."/>
            <person name="Zheng H."/>
            <person name="Allen L.Z."/>
            <person name="Kuo A."/>
            <person name="Grigoriev I.V."/>
            <person name="Allen A.E."/>
            <person name="Hazlebeck D."/>
            <person name="Allen E.E."/>
        </authorList>
    </citation>
    <scope>NUCLEOTIDE SEQUENCE</scope>
    <source>
        <strain evidence="3">Hildebrandi</strain>
    </source>
</reference>
<gene>
    <name evidence="3" type="ORF">IV203_007978</name>
</gene>
<keyword evidence="2" id="KW-1133">Transmembrane helix</keyword>
<evidence type="ECO:0000313" key="3">
    <source>
        <dbReference type="EMBL" id="KAG7351930.1"/>
    </source>
</evidence>
<feature type="region of interest" description="Disordered" evidence="1">
    <location>
        <begin position="136"/>
        <end position="214"/>
    </location>
</feature>
<feature type="transmembrane region" description="Helical" evidence="2">
    <location>
        <begin position="501"/>
        <end position="517"/>
    </location>
</feature>
<dbReference type="EMBL" id="JAGRRH010000017">
    <property type="protein sequence ID" value="KAG7351930.1"/>
    <property type="molecule type" value="Genomic_DNA"/>
</dbReference>
<dbReference type="OrthoDB" id="53578at2759"/>
<dbReference type="PANTHER" id="PTHR16148">
    <property type="entry name" value="NF-KAPPA-B-REPRESSING FACTOR-RELATED"/>
    <property type="match status" value="1"/>
</dbReference>
<name>A0A9K3KZL1_9STRA</name>
<dbReference type="Proteomes" id="UP000693970">
    <property type="component" value="Unassembled WGS sequence"/>
</dbReference>
<accession>A0A9K3KZL1</accession>
<reference evidence="3" key="2">
    <citation type="submission" date="2021-04" db="EMBL/GenBank/DDBJ databases">
        <authorList>
            <person name="Podell S."/>
        </authorList>
    </citation>
    <scope>NUCLEOTIDE SEQUENCE</scope>
    <source>
        <strain evidence="3">Hildebrandi</strain>
    </source>
</reference>
<feature type="compositionally biased region" description="Acidic residues" evidence="1">
    <location>
        <begin position="9"/>
        <end position="22"/>
    </location>
</feature>
<sequence>MMRTTIEDTVSDSDDDDDDDDLFSPIEGRRSSLHDLLTPTTPASRETPPSPPPRNDSLPRLQDNSWIGAQVSPIPNNAEEEDNENDHDDHHHQNSGSIHIGAPKFRSIQDYHSSFVTTGSSAAGGSPMITEKTSLLGHQRRRHQHHNNDHNNNNNNTNTANLHQRNHTYKQQQQQQQPHSTLPVTLEEGPTPSIQHGQHLPSSSYPTTTSKKQHPWTFQSFKGRSNIPIPSLRDMIMSLFNHKNNNNNKKQYLHYFIPATTGIFLALVALHDIFLMYLSWRRGVATTYSLAWSWPWGSPSTRSLIRFGAYYHHQDAAPWWRLVTASLWVTNSVTEWVVLVLAWTWGISINNYNNNNSSSSSNTYNSHQLPNHIGQSWIQSRLQQPKQTNPHPSSSSSSTRTPWYLHWSVVYTVSILTGILWMRMSTKMMIMTNTNNSMAVDGNDGEDTTPIVTVAIGCTSWGTAGVLCATGMQRPQRRFELFLLAMGLLLLKVWPQQTSSAVVWAAIGSTFFGWAYASNFITTHPPNNAGVANNNNDKHNYNNTMGSPSSWHYYYDVQDGNFKETATKPAKMGKTWLRVAAAIVTISLWFVPVIVIWVITY</sequence>
<feature type="compositionally biased region" description="Low complexity" evidence="1">
    <location>
        <begin position="150"/>
        <end position="163"/>
    </location>
</feature>
<feature type="compositionally biased region" description="Low complexity" evidence="1">
    <location>
        <begin position="201"/>
        <end position="210"/>
    </location>
</feature>
<evidence type="ECO:0000256" key="1">
    <source>
        <dbReference type="SAM" id="MobiDB-lite"/>
    </source>
</evidence>
<feature type="transmembrane region" description="Helical" evidence="2">
    <location>
        <begin position="252"/>
        <end position="278"/>
    </location>
</feature>
<organism evidence="3 4">
    <name type="scientific">Nitzschia inconspicua</name>
    <dbReference type="NCBI Taxonomy" id="303405"/>
    <lineage>
        <taxon>Eukaryota</taxon>
        <taxon>Sar</taxon>
        <taxon>Stramenopiles</taxon>
        <taxon>Ochrophyta</taxon>
        <taxon>Bacillariophyta</taxon>
        <taxon>Bacillariophyceae</taxon>
        <taxon>Bacillariophycidae</taxon>
        <taxon>Bacillariales</taxon>
        <taxon>Bacillariaceae</taxon>
        <taxon>Nitzschia</taxon>
    </lineage>
</organism>
<feature type="transmembrane region" description="Helical" evidence="2">
    <location>
        <begin position="479"/>
        <end position="495"/>
    </location>
</feature>
<dbReference type="PANTHER" id="PTHR16148:SF14">
    <property type="entry name" value="MYND-TYPE DOMAIN-CONTAINING PROTEIN"/>
    <property type="match status" value="1"/>
</dbReference>
<evidence type="ECO:0000256" key="2">
    <source>
        <dbReference type="SAM" id="Phobius"/>
    </source>
</evidence>
<feature type="transmembrane region" description="Helical" evidence="2">
    <location>
        <begin position="322"/>
        <end position="345"/>
    </location>
</feature>
<proteinExistence type="predicted"/>
<protein>
    <submittedName>
        <fullName evidence="3">Uncharacterized protein</fullName>
    </submittedName>
</protein>